<dbReference type="InterPro" id="IPR000515">
    <property type="entry name" value="MetI-like"/>
</dbReference>
<evidence type="ECO:0000313" key="9">
    <source>
        <dbReference type="EMBL" id="GIH15578.1"/>
    </source>
</evidence>
<keyword evidence="6 7" id="KW-0472">Membrane</keyword>
<keyword evidence="4 7" id="KW-0812">Transmembrane</keyword>
<accession>A0A8J3QTU9</accession>
<dbReference type="PROSITE" id="PS50928">
    <property type="entry name" value="ABC_TM1"/>
    <property type="match status" value="1"/>
</dbReference>
<dbReference type="AlphaFoldDB" id="A0A8J3QTU9"/>
<comment type="subcellular location">
    <subcellularLocation>
        <location evidence="1 7">Cell membrane</location>
        <topology evidence="1 7">Multi-pass membrane protein</topology>
    </subcellularLocation>
</comment>
<organism evidence="9 10">
    <name type="scientific">Rugosimonospora africana</name>
    <dbReference type="NCBI Taxonomy" id="556532"/>
    <lineage>
        <taxon>Bacteria</taxon>
        <taxon>Bacillati</taxon>
        <taxon>Actinomycetota</taxon>
        <taxon>Actinomycetes</taxon>
        <taxon>Micromonosporales</taxon>
        <taxon>Micromonosporaceae</taxon>
        <taxon>Rugosimonospora</taxon>
    </lineage>
</organism>
<reference evidence="9" key="1">
    <citation type="submission" date="2021-01" db="EMBL/GenBank/DDBJ databases">
        <title>Whole genome shotgun sequence of Rugosimonospora africana NBRC 104875.</title>
        <authorList>
            <person name="Komaki H."/>
            <person name="Tamura T."/>
        </authorList>
    </citation>
    <scope>NUCLEOTIDE SEQUENCE</scope>
    <source>
        <strain evidence="9">NBRC 104875</strain>
    </source>
</reference>
<feature type="transmembrane region" description="Helical" evidence="7">
    <location>
        <begin position="207"/>
        <end position="228"/>
    </location>
</feature>
<dbReference type="EMBL" id="BONZ01000035">
    <property type="protein sequence ID" value="GIH15578.1"/>
    <property type="molecule type" value="Genomic_DNA"/>
</dbReference>
<comment type="similarity">
    <text evidence="7">Belongs to the binding-protein-dependent transport system permease family.</text>
</comment>
<dbReference type="GO" id="GO:0005886">
    <property type="term" value="C:plasma membrane"/>
    <property type="evidence" value="ECO:0007669"/>
    <property type="project" value="UniProtKB-SubCell"/>
</dbReference>
<dbReference type="InterPro" id="IPR050809">
    <property type="entry name" value="UgpAE/MalFG_permease"/>
</dbReference>
<keyword evidence="3" id="KW-1003">Cell membrane</keyword>
<feature type="transmembrane region" description="Helical" evidence="7">
    <location>
        <begin position="151"/>
        <end position="174"/>
    </location>
</feature>
<dbReference type="PANTHER" id="PTHR43227">
    <property type="entry name" value="BLL4140 PROTEIN"/>
    <property type="match status" value="1"/>
</dbReference>
<evidence type="ECO:0000256" key="5">
    <source>
        <dbReference type="ARBA" id="ARBA00022989"/>
    </source>
</evidence>
<sequence>MTPYALATPALVVLVGVLGYPMAKLVVLSFQTWGLAQIFNPDAGPSFAGLANYRRIFSDGFFWTVLERTVIVAAAMVVLSMVVGVAVALLMQVVPGWCRWLMTFALVLAWAVPQPVSTEMFAWMTDYNYGVINYLLGIPRHNWYIDNVQGFAVSTAVVVWGAVPLIAITVYAALAQIPRDLIEAARVDGASSPQVFRKVTVPLLRPILLMLSTLSVIWDFQVFTQIWVLRQSNPTKDYFTLGIYSYARAYYSHDYGYASALAVVTVLLLLGVMVVYLRQILRMGEAE</sequence>
<protein>
    <submittedName>
        <fullName evidence="9">Sugar ABC transporter permease</fullName>
    </submittedName>
</protein>
<dbReference type="Proteomes" id="UP000642748">
    <property type="component" value="Unassembled WGS sequence"/>
</dbReference>
<feature type="transmembrane region" description="Helical" evidence="7">
    <location>
        <begin position="255"/>
        <end position="277"/>
    </location>
</feature>
<evidence type="ECO:0000256" key="1">
    <source>
        <dbReference type="ARBA" id="ARBA00004651"/>
    </source>
</evidence>
<evidence type="ECO:0000313" key="10">
    <source>
        <dbReference type="Proteomes" id="UP000642748"/>
    </source>
</evidence>
<dbReference type="PANTHER" id="PTHR43227:SF8">
    <property type="entry name" value="DIACETYLCHITOBIOSE UPTAKE SYSTEM PERMEASE PROTEIN DASB"/>
    <property type="match status" value="1"/>
</dbReference>
<keyword evidence="2 7" id="KW-0813">Transport</keyword>
<evidence type="ECO:0000256" key="6">
    <source>
        <dbReference type="ARBA" id="ARBA00023136"/>
    </source>
</evidence>
<dbReference type="InterPro" id="IPR035906">
    <property type="entry name" value="MetI-like_sf"/>
</dbReference>
<evidence type="ECO:0000259" key="8">
    <source>
        <dbReference type="PROSITE" id="PS50928"/>
    </source>
</evidence>
<dbReference type="Pfam" id="PF00528">
    <property type="entry name" value="BPD_transp_1"/>
    <property type="match status" value="1"/>
</dbReference>
<dbReference type="SUPFAM" id="SSF161098">
    <property type="entry name" value="MetI-like"/>
    <property type="match status" value="1"/>
</dbReference>
<evidence type="ECO:0000256" key="2">
    <source>
        <dbReference type="ARBA" id="ARBA00022448"/>
    </source>
</evidence>
<dbReference type="GO" id="GO:0055085">
    <property type="term" value="P:transmembrane transport"/>
    <property type="evidence" value="ECO:0007669"/>
    <property type="project" value="InterPro"/>
</dbReference>
<feature type="transmembrane region" description="Helical" evidence="7">
    <location>
        <begin position="97"/>
        <end position="116"/>
    </location>
</feature>
<evidence type="ECO:0000256" key="7">
    <source>
        <dbReference type="RuleBase" id="RU363032"/>
    </source>
</evidence>
<gene>
    <name evidence="9" type="ORF">Raf01_37500</name>
</gene>
<feature type="transmembrane region" description="Helical" evidence="7">
    <location>
        <begin position="70"/>
        <end position="90"/>
    </location>
</feature>
<evidence type="ECO:0000256" key="3">
    <source>
        <dbReference type="ARBA" id="ARBA00022475"/>
    </source>
</evidence>
<keyword evidence="5 7" id="KW-1133">Transmembrane helix</keyword>
<name>A0A8J3QTU9_9ACTN</name>
<dbReference type="Gene3D" id="1.10.3720.10">
    <property type="entry name" value="MetI-like"/>
    <property type="match status" value="1"/>
</dbReference>
<proteinExistence type="inferred from homology"/>
<feature type="domain" description="ABC transmembrane type-1" evidence="8">
    <location>
        <begin position="66"/>
        <end position="276"/>
    </location>
</feature>
<evidence type="ECO:0000256" key="4">
    <source>
        <dbReference type="ARBA" id="ARBA00022692"/>
    </source>
</evidence>
<dbReference type="CDD" id="cd06261">
    <property type="entry name" value="TM_PBP2"/>
    <property type="match status" value="1"/>
</dbReference>
<keyword evidence="10" id="KW-1185">Reference proteome</keyword>
<comment type="caution">
    <text evidence="9">The sequence shown here is derived from an EMBL/GenBank/DDBJ whole genome shotgun (WGS) entry which is preliminary data.</text>
</comment>